<protein>
    <recommendedName>
        <fullName evidence="4">Transcription elongation factor GreA/GreB C-terminal domain-containing protein</fullName>
    </recommendedName>
</protein>
<dbReference type="Gene3D" id="3.10.50.30">
    <property type="entry name" value="Transcription elongation factor, GreA/GreB, C-terminal domain"/>
    <property type="match status" value="1"/>
</dbReference>
<gene>
    <name evidence="2" type="ORF">DDQ41_29065</name>
</gene>
<dbReference type="EMBL" id="CP029254">
    <property type="protein sequence ID" value="AWK12297.1"/>
    <property type="molecule type" value="Genomic_DNA"/>
</dbReference>
<feature type="compositionally biased region" description="Basic and acidic residues" evidence="1">
    <location>
        <begin position="83"/>
        <end position="141"/>
    </location>
</feature>
<dbReference type="RefSeq" id="WP_109297130.1">
    <property type="nucleotide sequence ID" value="NZ_CP029254.1"/>
</dbReference>
<name>A0ABM6VDV2_9ACTN</name>
<keyword evidence="3" id="KW-1185">Reference proteome</keyword>
<reference evidence="2 3" key="1">
    <citation type="submission" date="2018-05" db="EMBL/GenBank/DDBJ databases">
        <title>Complete genome sequence of the Type Strain of Streptomyces spongiicola HNM0071, the producer of staurosporine.</title>
        <authorList>
            <person name="Zhou S."/>
            <person name="Huang X."/>
        </authorList>
    </citation>
    <scope>NUCLEOTIDE SEQUENCE [LARGE SCALE GENOMIC DNA]</scope>
    <source>
        <strain evidence="2 3">HNM0071</strain>
    </source>
</reference>
<dbReference type="InterPro" id="IPR036953">
    <property type="entry name" value="GreA/GreB_C_sf"/>
</dbReference>
<evidence type="ECO:0000313" key="2">
    <source>
        <dbReference type="EMBL" id="AWK12297.1"/>
    </source>
</evidence>
<feature type="region of interest" description="Disordered" evidence="1">
    <location>
        <begin position="52"/>
        <end position="195"/>
    </location>
</feature>
<evidence type="ECO:0008006" key="4">
    <source>
        <dbReference type="Google" id="ProtNLM"/>
    </source>
</evidence>
<evidence type="ECO:0000313" key="3">
    <source>
        <dbReference type="Proteomes" id="UP000245051"/>
    </source>
</evidence>
<feature type="compositionally biased region" description="Low complexity" evidence="1">
    <location>
        <begin position="59"/>
        <end position="69"/>
    </location>
</feature>
<sequence>MALNSSTAAARQRDLERVDWTFVRIRGSRFHYDREQALAPLWAELERLGIEPVSEEPEAPAAPAEPAAPRLSPAGGRTEDDESGGRTEDDESGGRTEDDESGGRTEDDECDRTRKRDEAGEPREAGEAGEPQEGKHPERPGPRPHPGSARAEPSGPGPDDPRMSSPAPAEGAAQAPAPRPAQPGRRSSPPVPEIPPAAFRRLVREMRELRAAVDAPDGTPEGLDAAKIAYLRRTQADQRERRTKRLGFLRGFLDAVRVGEEAGRPEAVYPGALLVLEFDGRLDEANLYTIAELPTEEAETVSPSSPLGQALMWQPTGREITYEASQGRTHAVVVREIRI</sequence>
<proteinExistence type="predicted"/>
<organism evidence="2 3">
    <name type="scientific">Streptomyces spongiicola</name>
    <dbReference type="NCBI Taxonomy" id="1690221"/>
    <lineage>
        <taxon>Bacteria</taxon>
        <taxon>Bacillati</taxon>
        <taxon>Actinomycetota</taxon>
        <taxon>Actinomycetes</taxon>
        <taxon>Kitasatosporales</taxon>
        <taxon>Streptomycetaceae</taxon>
        <taxon>Streptomyces</taxon>
    </lineage>
</organism>
<accession>A0ABM6VDV2</accession>
<feature type="compositionally biased region" description="Low complexity" evidence="1">
    <location>
        <begin position="164"/>
        <end position="188"/>
    </location>
</feature>
<dbReference type="Proteomes" id="UP000245051">
    <property type="component" value="Chromosome"/>
</dbReference>
<evidence type="ECO:0000256" key="1">
    <source>
        <dbReference type="SAM" id="MobiDB-lite"/>
    </source>
</evidence>